<dbReference type="SUPFAM" id="SSF48613">
    <property type="entry name" value="Heme oxygenase-like"/>
    <property type="match status" value="1"/>
</dbReference>
<evidence type="ECO:0000256" key="1">
    <source>
        <dbReference type="ARBA" id="ARBA00023002"/>
    </source>
</evidence>
<dbReference type="RefSeq" id="WP_210857256.1">
    <property type="nucleotide sequence ID" value="NZ_JAGQDD010000034.1"/>
</dbReference>
<organism evidence="2 3">
    <name type="scientific">Ideonella alba</name>
    <dbReference type="NCBI Taxonomy" id="2824118"/>
    <lineage>
        <taxon>Bacteria</taxon>
        <taxon>Pseudomonadati</taxon>
        <taxon>Pseudomonadota</taxon>
        <taxon>Betaproteobacteria</taxon>
        <taxon>Burkholderiales</taxon>
        <taxon>Sphaerotilaceae</taxon>
        <taxon>Ideonella</taxon>
    </lineage>
</organism>
<reference evidence="2 3" key="1">
    <citation type="submission" date="2021-04" db="EMBL/GenBank/DDBJ databases">
        <title>The genome sequence of Ideonella sp. 3Y2.</title>
        <authorList>
            <person name="Liu Y."/>
        </authorList>
    </citation>
    <scope>NUCLEOTIDE SEQUENCE [LARGE SCALE GENOMIC DNA]</scope>
    <source>
        <strain evidence="2 3">3Y2</strain>
    </source>
</reference>
<dbReference type="GO" id="GO:0016491">
    <property type="term" value="F:oxidoreductase activity"/>
    <property type="evidence" value="ECO:0007669"/>
    <property type="project" value="UniProtKB-KW"/>
</dbReference>
<dbReference type="Proteomes" id="UP000676246">
    <property type="component" value="Unassembled WGS sequence"/>
</dbReference>
<dbReference type="Pfam" id="PF14518">
    <property type="entry name" value="Haem_oxygenas_2"/>
    <property type="match status" value="1"/>
</dbReference>
<name>A0A940YEE0_9BURK</name>
<dbReference type="AlphaFoldDB" id="A0A940YEE0"/>
<protein>
    <submittedName>
        <fullName evidence="2">Iron-containing redox enzyme family protein</fullName>
    </submittedName>
</protein>
<dbReference type="PANTHER" id="PTHR40279:SF3">
    <property type="entry name" value="4-AMINOBENZOATE SYNTHASE"/>
    <property type="match status" value="1"/>
</dbReference>
<comment type="caution">
    <text evidence="2">The sequence shown here is derived from an EMBL/GenBank/DDBJ whole genome shotgun (WGS) entry which is preliminary data.</text>
</comment>
<dbReference type="EMBL" id="JAGQDD010000034">
    <property type="protein sequence ID" value="MBQ0933591.1"/>
    <property type="molecule type" value="Genomic_DNA"/>
</dbReference>
<proteinExistence type="predicted"/>
<gene>
    <name evidence="2" type="ORF">KAK03_24230</name>
</gene>
<keyword evidence="1" id="KW-0560">Oxidoreductase</keyword>
<dbReference type="InterPro" id="IPR016084">
    <property type="entry name" value="Haem_Oase-like_multi-hlx"/>
</dbReference>
<evidence type="ECO:0000313" key="2">
    <source>
        <dbReference type="EMBL" id="MBQ0933591.1"/>
    </source>
</evidence>
<accession>A0A940YEE0</accession>
<dbReference type="SMART" id="SM01236">
    <property type="entry name" value="Haem_oxygenase_2"/>
    <property type="match status" value="1"/>
</dbReference>
<dbReference type="PANTHER" id="PTHR40279">
    <property type="entry name" value="PQQC-LIKE PROTEIN"/>
    <property type="match status" value="1"/>
</dbReference>
<dbReference type="Gene3D" id="1.20.910.10">
    <property type="entry name" value="Heme oxygenase-like"/>
    <property type="match status" value="1"/>
</dbReference>
<evidence type="ECO:0000313" key="3">
    <source>
        <dbReference type="Proteomes" id="UP000676246"/>
    </source>
</evidence>
<sequence length="230" mass="25927">MNAITDLKDELSLSNEVRNAVKLALYRTEDHPFIKRAHAGQLTKEEGLRWIKCAGRESRTFPKILEQMLGHCNHPKIREILQSNLDDEYGNGNPEHAHYMHYLHLLDKLGVARDNFESYPEKAGIRLAVDLALSISANPNLPRALGYMLVNEGMTPITYSAVRAALLPFFPSLKTTFFDMHISVDEHHVAELYRAVDELPASALDDVRFGVMVGERGMAVLLDEVIGLYD</sequence>
<keyword evidence="3" id="KW-1185">Reference proteome</keyword>
<dbReference type="InterPro" id="IPR039068">
    <property type="entry name" value="PqqC-like"/>
</dbReference>